<sequence length="55" mass="5547">MSGGAPMARPATRWSATDVPDSESLELSQPGGRLAILSIGIAARGSIGELYGSTS</sequence>
<reference evidence="2 3" key="1">
    <citation type="submission" date="2023-07" db="EMBL/GenBank/DDBJ databases">
        <title>Sequencing the genomes of 1000 actinobacteria strains.</title>
        <authorList>
            <person name="Klenk H.-P."/>
        </authorList>
    </citation>
    <scope>NUCLEOTIDE SEQUENCE [LARGE SCALE GENOMIC DNA]</scope>
    <source>
        <strain evidence="2 3">DSM 22966</strain>
    </source>
</reference>
<dbReference type="Proteomes" id="UP001183794">
    <property type="component" value="Unassembled WGS sequence"/>
</dbReference>
<dbReference type="EMBL" id="JAVDYJ010000001">
    <property type="protein sequence ID" value="MDR7347599.1"/>
    <property type="molecule type" value="Genomic_DNA"/>
</dbReference>
<keyword evidence="3" id="KW-1185">Reference proteome</keyword>
<name>A0ABU2B3L3_9MICC</name>
<evidence type="ECO:0000256" key="1">
    <source>
        <dbReference type="SAM" id="MobiDB-lite"/>
    </source>
</evidence>
<gene>
    <name evidence="2" type="ORF">J2S62_001856</name>
</gene>
<protein>
    <submittedName>
        <fullName evidence="2">Uncharacterized protein</fullName>
    </submittedName>
</protein>
<accession>A0ABU2B3L3</accession>
<proteinExistence type="predicted"/>
<evidence type="ECO:0000313" key="2">
    <source>
        <dbReference type="EMBL" id="MDR7347599.1"/>
    </source>
</evidence>
<comment type="caution">
    <text evidence="2">The sequence shown here is derived from an EMBL/GenBank/DDBJ whole genome shotgun (WGS) entry which is preliminary data.</text>
</comment>
<evidence type="ECO:0000313" key="3">
    <source>
        <dbReference type="Proteomes" id="UP001183794"/>
    </source>
</evidence>
<organism evidence="2 3">
    <name type="scientific">Enteractinococcus fodinae</name>
    <dbReference type="NCBI Taxonomy" id="684663"/>
    <lineage>
        <taxon>Bacteria</taxon>
        <taxon>Bacillati</taxon>
        <taxon>Actinomycetota</taxon>
        <taxon>Actinomycetes</taxon>
        <taxon>Micrococcales</taxon>
        <taxon>Micrococcaceae</taxon>
    </lineage>
</organism>
<feature type="region of interest" description="Disordered" evidence="1">
    <location>
        <begin position="1"/>
        <end position="27"/>
    </location>
</feature>